<proteinExistence type="predicted"/>
<gene>
    <name evidence="2" type="ORF">PanWU01x14_287320</name>
</gene>
<comment type="caution">
    <text evidence="2">The sequence shown here is derived from an EMBL/GenBank/DDBJ whole genome shotgun (WGS) entry which is preliminary data.</text>
</comment>
<dbReference type="Proteomes" id="UP000237105">
    <property type="component" value="Unassembled WGS sequence"/>
</dbReference>
<dbReference type="AlphaFoldDB" id="A0A2P5AYZ3"/>
<feature type="non-terminal residue" evidence="2">
    <location>
        <position position="1"/>
    </location>
</feature>
<accession>A0A2P5AYZ3</accession>
<evidence type="ECO:0000313" key="2">
    <source>
        <dbReference type="EMBL" id="PON41762.1"/>
    </source>
</evidence>
<sequence>ELQVAVMISVLEISINNITQRTKKVSQFKDSGSVRVGEIEYLQDAGEELRRRYEGPNGILRRYSWYNDGENSKRKRERLMSEMKTLKTNIENFDAHLDVFEKKFLKYNVPKRFQTTNKQPLKPYLERLQEFMKITWRKEAEKKREKEQRSLFEWMEKLDQSNKEDKIAFCALNSCFSELGIRISELFIEYFFLIMAVSNKSEEIMALCLYEFKAVLKCLTVEENSDSIVINTFVKMVQFFEGAMKLAGPLSDEAKDRKGKKDIGGEKVMYFLDDKMDDDLLHLIIIEVLCLEASFCSPDLPMKLINDVFFEDKLKRIDAKIDALKLDIPFFQDEDSSERKFFRQVLEDGIKELWTELEPKPGSLTKLVLL</sequence>
<name>A0A2P5AYZ3_PARAD</name>
<reference evidence="3" key="1">
    <citation type="submission" date="2016-06" db="EMBL/GenBank/DDBJ databases">
        <title>Parallel loss of symbiosis genes in relatives of nitrogen-fixing non-legume Parasponia.</title>
        <authorList>
            <person name="Van Velzen R."/>
            <person name="Holmer R."/>
            <person name="Bu F."/>
            <person name="Rutten L."/>
            <person name="Van Zeijl A."/>
            <person name="Liu W."/>
            <person name="Santuari L."/>
            <person name="Cao Q."/>
            <person name="Sharma T."/>
            <person name="Shen D."/>
            <person name="Roswanjaya Y."/>
            <person name="Wardhani T."/>
            <person name="Kalhor M.S."/>
            <person name="Jansen J."/>
            <person name="Van den Hoogen J."/>
            <person name="Gungor B."/>
            <person name="Hartog M."/>
            <person name="Hontelez J."/>
            <person name="Verver J."/>
            <person name="Yang W.-C."/>
            <person name="Schijlen E."/>
            <person name="Repin R."/>
            <person name="Schilthuizen M."/>
            <person name="Schranz E."/>
            <person name="Heidstra R."/>
            <person name="Miyata K."/>
            <person name="Fedorova E."/>
            <person name="Kohlen W."/>
            <person name="Bisseling T."/>
            <person name="Smit S."/>
            <person name="Geurts R."/>
        </authorList>
    </citation>
    <scope>NUCLEOTIDE SEQUENCE [LARGE SCALE GENOMIC DNA]</scope>
    <source>
        <strain evidence="3">cv. WU1-14</strain>
    </source>
</reference>
<keyword evidence="1" id="KW-0175">Coiled coil</keyword>
<evidence type="ECO:0000256" key="1">
    <source>
        <dbReference type="SAM" id="Coils"/>
    </source>
</evidence>
<dbReference type="EMBL" id="JXTB01000408">
    <property type="protein sequence ID" value="PON41762.1"/>
    <property type="molecule type" value="Genomic_DNA"/>
</dbReference>
<organism evidence="2 3">
    <name type="scientific">Parasponia andersonii</name>
    <name type="common">Sponia andersonii</name>
    <dbReference type="NCBI Taxonomy" id="3476"/>
    <lineage>
        <taxon>Eukaryota</taxon>
        <taxon>Viridiplantae</taxon>
        <taxon>Streptophyta</taxon>
        <taxon>Embryophyta</taxon>
        <taxon>Tracheophyta</taxon>
        <taxon>Spermatophyta</taxon>
        <taxon>Magnoliopsida</taxon>
        <taxon>eudicotyledons</taxon>
        <taxon>Gunneridae</taxon>
        <taxon>Pentapetalae</taxon>
        <taxon>rosids</taxon>
        <taxon>fabids</taxon>
        <taxon>Rosales</taxon>
        <taxon>Cannabaceae</taxon>
        <taxon>Parasponia</taxon>
    </lineage>
</organism>
<keyword evidence="3" id="KW-1185">Reference proteome</keyword>
<dbReference type="OrthoDB" id="10334142at2759"/>
<feature type="coiled-coil region" evidence="1">
    <location>
        <begin position="69"/>
        <end position="103"/>
    </location>
</feature>
<evidence type="ECO:0000313" key="3">
    <source>
        <dbReference type="Proteomes" id="UP000237105"/>
    </source>
</evidence>
<protein>
    <submittedName>
        <fullName evidence="2">Uncharacterized protein</fullName>
    </submittedName>
</protein>